<keyword evidence="2" id="KW-0963">Cytoplasm</keyword>
<dbReference type="SMART" id="SM00033">
    <property type="entry name" value="CH"/>
    <property type="match status" value="1"/>
</dbReference>
<dbReference type="InterPro" id="IPR001715">
    <property type="entry name" value="CH_dom"/>
</dbReference>
<dbReference type="AlphaFoldDB" id="A0A183VFG9"/>
<evidence type="ECO:0000256" key="3">
    <source>
        <dbReference type="ARBA" id="ARBA00022860"/>
    </source>
</evidence>
<protein>
    <submittedName>
        <fullName evidence="7">Calponin-homology (CH) domain-containing protein</fullName>
    </submittedName>
</protein>
<evidence type="ECO:0000313" key="6">
    <source>
        <dbReference type="Proteomes" id="UP000050794"/>
    </source>
</evidence>
<dbReference type="InterPro" id="IPR036872">
    <property type="entry name" value="CH_dom_sf"/>
</dbReference>
<evidence type="ECO:0000313" key="5">
    <source>
        <dbReference type="EMBL" id="VDM50810.1"/>
    </source>
</evidence>
<dbReference type="PROSITE" id="PS50021">
    <property type="entry name" value="CH"/>
    <property type="match status" value="1"/>
</dbReference>
<gene>
    <name evidence="5" type="ORF">TCNE_LOCUS19489</name>
</gene>
<keyword evidence="6" id="KW-1185">Reference proteome</keyword>
<reference evidence="7" key="1">
    <citation type="submission" date="2016-06" db="UniProtKB">
        <authorList>
            <consortium name="WormBaseParasite"/>
        </authorList>
    </citation>
    <scope>IDENTIFICATION</scope>
</reference>
<feature type="domain" description="Calponin-homology (CH)" evidence="4">
    <location>
        <begin position="32"/>
        <end position="164"/>
    </location>
</feature>
<dbReference type="Proteomes" id="UP000050794">
    <property type="component" value="Unassembled WGS sequence"/>
</dbReference>
<dbReference type="GO" id="GO:0000922">
    <property type="term" value="C:spindle pole"/>
    <property type="evidence" value="ECO:0007669"/>
    <property type="project" value="TreeGrafter"/>
</dbReference>
<dbReference type="WBParaSite" id="TCNE_0001949301-mRNA-1">
    <property type="protein sequence ID" value="TCNE_0001949301-mRNA-1"/>
    <property type="gene ID" value="TCNE_0001949301"/>
</dbReference>
<evidence type="ECO:0000256" key="2">
    <source>
        <dbReference type="ARBA" id="ARBA00022490"/>
    </source>
</evidence>
<dbReference type="Gene3D" id="1.10.418.10">
    <property type="entry name" value="Calponin-like domain"/>
    <property type="match status" value="1"/>
</dbReference>
<dbReference type="GO" id="GO:0005737">
    <property type="term" value="C:cytoplasm"/>
    <property type="evidence" value="ECO:0007669"/>
    <property type="project" value="UniProtKB-SubCell"/>
</dbReference>
<accession>A0A183VFG9</accession>
<dbReference type="GO" id="GO:0005516">
    <property type="term" value="F:calmodulin binding"/>
    <property type="evidence" value="ECO:0007669"/>
    <property type="project" value="UniProtKB-KW"/>
</dbReference>
<dbReference type="EMBL" id="UYWY01026989">
    <property type="protein sequence ID" value="VDM50810.1"/>
    <property type="molecule type" value="Genomic_DNA"/>
</dbReference>
<keyword evidence="3" id="KW-0112">Calmodulin-binding</keyword>
<reference evidence="5 6" key="2">
    <citation type="submission" date="2018-11" db="EMBL/GenBank/DDBJ databases">
        <authorList>
            <consortium name="Pathogen Informatics"/>
        </authorList>
    </citation>
    <scope>NUCLEOTIDE SEQUENCE [LARGE SCALE GENOMIC DNA]</scope>
</reference>
<dbReference type="GO" id="GO:0007051">
    <property type="term" value="P:spindle organization"/>
    <property type="evidence" value="ECO:0007669"/>
    <property type="project" value="TreeGrafter"/>
</dbReference>
<dbReference type="GO" id="GO:0051295">
    <property type="term" value="P:establishment of meiotic spindle localization"/>
    <property type="evidence" value="ECO:0007669"/>
    <property type="project" value="TreeGrafter"/>
</dbReference>
<evidence type="ECO:0000256" key="1">
    <source>
        <dbReference type="ARBA" id="ARBA00004496"/>
    </source>
</evidence>
<dbReference type="Pfam" id="PF00307">
    <property type="entry name" value="CH"/>
    <property type="match status" value="1"/>
</dbReference>
<evidence type="ECO:0000259" key="4">
    <source>
        <dbReference type="PROSITE" id="PS50021"/>
    </source>
</evidence>
<comment type="subcellular location">
    <subcellularLocation>
        <location evidence="1">Cytoplasm</location>
    </subcellularLocation>
</comment>
<dbReference type="GO" id="GO:0000278">
    <property type="term" value="P:mitotic cell cycle"/>
    <property type="evidence" value="ECO:0007669"/>
    <property type="project" value="TreeGrafter"/>
</dbReference>
<evidence type="ECO:0000313" key="7">
    <source>
        <dbReference type="WBParaSite" id="TCNE_0001949301-mRNA-1"/>
    </source>
</evidence>
<dbReference type="PANTHER" id="PTHR22706">
    <property type="entry name" value="ASSEMBLY FACTOR FOR SPINDLE MICROTUBULES"/>
    <property type="match status" value="1"/>
</dbReference>
<dbReference type="SUPFAM" id="SSF47576">
    <property type="entry name" value="Calponin-homology domain, CH-domain"/>
    <property type="match status" value="1"/>
</dbReference>
<dbReference type="CDD" id="cd21223">
    <property type="entry name" value="CH_ASPM_rpt1"/>
    <property type="match status" value="1"/>
</dbReference>
<sequence length="213" mass="23910">MLQFLYIVEVARKEDELAERRPRLFVRSSSVKSMADVLAELSREVISGSSLPKALARIGFKSEYSQGFFEEFQYVVNNFAVDLADGVILGKAVELVAGLEPNSVVGCLRNPSGDRLRKIKNVNEVLSAAKRHGIDTGDVKAESIVQGRTDDILEFVWRLVGVFASMYRPAAETMQSAELLLHVYRQMAERSAITEKIMRLAGKHTHYRRMLGF</sequence>
<name>A0A183VFG9_TOXCA</name>
<dbReference type="PANTHER" id="PTHR22706:SF1">
    <property type="entry name" value="ASSEMBLY FACTOR FOR SPINDLE MICROTUBULES"/>
    <property type="match status" value="1"/>
</dbReference>
<proteinExistence type="predicted"/>
<organism evidence="6 7">
    <name type="scientific">Toxocara canis</name>
    <name type="common">Canine roundworm</name>
    <dbReference type="NCBI Taxonomy" id="6265"/>
    <lineage>
        <taxon>Eukaryota</taxon>
        <taxon>Metazoa</taxon>
        <taxon>Ecdysozoa</taxon>
        <taxon>Nematoda</taxon>
        <taxon>Chromadorea</taxon>
        <taxon>Rhabditida</taxon>
        <taxon>Spirurina</taxon>
        <taxon>Ascaridomorpha</taxon>
        <taxon>Ascaridoidea</taxon>
        <taxon>Toxocaridae</taxon>
        <taxon>Toxocara</taxon>
    </lineage>
</organism>
<dbReference type="InterPro" id="IPR051185">
    <property type="entry name" value="ASPM"/>
</dbReference>